<dbReference type="SUPFAM" id="SSF63848">
    <property type="entry name" value="Cell-division inhibitor MinC, C-terminal domain"/>
    <property type="match status" value="1"/>
</dbReference>
<dbReference type="GO" id="GO:1901891">
    <property type="term" value="P:regulation of cell septum assembly"/>
    <property type="evidence" value="ECO:0007669"/>
    <property type="project" value="InterPro"/>
</dbReference>
<keyword evidence="4 6" id="KW-0131">Cell cycle</keyword>
<dbReference type="GO" id="GO:0000917">
    <property type="term" value="P:division septum assembly"/>
    <property type="evidence" value="ECO:0007669"/>
    <property type="project" value="UniProtKB-KW"/>
</dbReference>
<keyword evidence="3 6" id="KW-0717">Septation</keyword>
<organism evidence="9 10">
    <name type="scientific">Carnobacterium divergens DSM 20623</name>
    <dbReference type="NCBI Taxonomy" id="1449336"/>
    <lineage>
        <taxon>Bacteria</taxon>
        <taxon>Bacillati</taxon>
        <taxon>Bacillota</taxon>
        <taxon>Bacilli</taxon>
        <taxon>Lactobacillales</taxon>
        <taxon>Carnobacteriaceae</taxon>
        <taxon>Carnobacterium</taxon>
    </lineage>
</organism>
<dbReference type="Pfam" id="PF03775">
    <property type="entry name" value="MinC_C"/>
    <property type="match status" value="1"/>
</dbReference>
<keyword evidence="2 6" id="KW-0132">Cell division</keyword>
<dbReference type="InterPro" id="IPR016098">
    <property type="entry name" value="CAP/MinC_C"/>
</dbReference>
<dbReference type="eggNOG" id="COG0850">
    <property type="taxonomic scope" value="Bacteria"/>
</dbReference>
<evidence type="ECO:0000256" key="3">
    <source>
        <dbReference type="ARBA" id="ARBA00023210"/>
    </source>
</evidence>
<dbReference type="PANTHER" id="PTHR34108">
    <property type="entry name" value="SEPTUM SITE-DETERMINING PROTEIN MINC"/>
    <property type="match status" value="1"/>
</dbReference>
<dbReference type="AlphaFoldDB" id="A0A0R2HNY4"/>
<dbReference type="EMBL" id="JQBS01000035">
    <property type="protein sequence ID" value="KRN54575.1"/>
    <property type="molecule type" value="Genomic_DNA"/>
</dbReference>
<comment type="caution">
    <text evidence="9">The sequence shown here is derived from an EMBL/GenBank/DDBJ whole genome shotgun (WGS) entry which is preliminary data.</text>
</comment>
<dbReference type="Gene3D" id="2.160.20.70">
    <property type="match status" value="1"/>
</dbReference>
<feature type="domain" description="Septum formation inhibitor MinC C-terminal" evidence="7">
    <location>
        <begin position="115"/>
        <end position="206"/>
    </location>
</feature>
<feature type="domain" description="Septum site-determining protein MinC N-terminal" evidence="8">
    <location>
        <begin position="10"/>
        <end position="91"/>
    </location>
</feature>
<dbReference type="InterPro" id="IPR055219">
    <property type="entry name" value="MinC_N_1"/>
</dbReference>
<dbReference type="GO" id="GO:0000902">
    <property type="term" value="P:cell morphogenesis"/>
    <property type="evidence" value="ECO:0007669"/>
    <property type="project" value="InterPro"/>
</dbReference>
<gene>
    <name evidence="6" type="primary">minC</name>
    <name evidence="9" type="ORF">IV74_GL002159</name>
</gene>
<dbReference type="Pfam" id="PF22642">
    <property type="entry name" value="MinC_N_1"/>
    <property type="match status" value="1"/>
</dbReference>
<comment type="similarity">
    <text evidence="1 6">Belongs to the MinC family.</text>
</comment>
<evidence type="ECO:0000313" key="9">
    <source>
        <dbReference type="EMBL" id="KRN54575.1"/>
    </source>
</evidence>
<dbReference type="InterPro" id="IPR005526">
    <property type="entry name" value="Septum_form_inhib_MinC_C"/>
</dbReference>
<comment type="subunit">
    <text evidence="5 6">Interacts with MinD and FtsZ.</text>
</comment>
<dbReference type="InterPro" id="IPR036145">
    <property type="entry name" value="MinC_C_sf"/>
</dbReference>
<accession>A0A0R2HNY4</accession>
<reference evidence="9 10" key="1">
    <citation type="journal article" date="2015" name="Genome Announc.">
        <title>Expanding the biotechnology potential of lactobacilli through comparative genomics of 213 strains and associated genera.</title>
        <authorList>
            <person name="Sun Z."/>
            <person name="Harris H.M."/>
            <person name="McCann A."/>
            <person name="Guo C."/>
            <person name="Argimon S."/>
            <person name="Zhang W."/>
            <person name="Yang X."/>
            <person name="Jeffery I.B."/>
            <person name="Cooney J.C."/>
            <person name="Kagawa T.F."/>
            <person name="Liu W."/>
            <person name="Song Y."/>
            <person name="Salvetti E."/>
            <person name="Wrobel A."/>
            <person name="Rasinkangas P."/>
            <person name="Parkhill J."/>
            <person name="Rea M.C."/>
            <person name="O'Sullivan O."/>
            <person name="Ritari J."/>
            <person name="Douillard F.P."/>
            <person name="Paul Ross R."/>
            <person name="Yang R."/>
            <person name="Briner A.E."/>
            <person name="Felis G.E."/>
            <person name="de Vos W.M."/>
            <person name="Barrangou R."/>
            <person name="Klaenhammer T.R."/>
            <person name="Caufield P.W."/>
            <person name="Cui Y."/>
            <person name="Zhang H."/>
            <person name="O'Toole P.W."/>
        </authorList>
    </citation>
    <scope>NUCLEOTIDE SEQUENCE [LARGE SCALE GENOMIC DNA]</scope>
    <source>
        <strain evidence="9 10">DSM 20623</strain>
    </source>
</reference>
<sequence>MGVVKVKQSVTLKGTKDGFVLTLDDTAAIGTIHDELDQLLANLLAENKSKEADKKVISLEIKTGKRLLSEAEVNELTTKISTNSQFQIKQIKSDVLTYDTANEWHEANSLQMEIQTIRSGQTLTAKGDILLIGKVHPGGSIRADGSIFIIGELLGIAHAGFSGDDSAVVVADFQTDAQIRIADNIQIIENKTHEKIESNRKEFAYINDLHILEFATVEKLKVLRPKMDKVTGGLM</sequence>
<dbReference type="InterPro" id="IPR013033">
    <property type="entry name" value="MinC"/>
</dbReference>
<dbReference type="PANTHER" id="PTHR34108:SF1">
    <property type="entry name" value="SEPTUM SITE-DETERMINING PROTEIN MINC"/>
    <property type="match status" value="1"/>
</dbReference>
<evidence type="ECO:0000256" key="2">
    <source>
        <dbReference type="ARBA" id="ARBA00022618"/>
    </source>
</evidence>
<proteinExistence type="inferred from homology"/>
<dbReference type="Gene3D" id="3.30.160.540">
    <property type="match status" value="1"/>
</dbReference>
<evidence type="ECO:0000256" key="5">
    <source>
        <dbReference type="ARBA" id="ARBA00046874"/>
    </source>
</evidence>
<dbReference type="PATRIC" id="fig|1449336.4.peg.2197"/>
<comment type="function">
    <text evidence="6">Cell division inhibitor that blocks the formation of polar Z ring septums. Rapidly oscillates between the poles of the cell to destabilize FtsZ filaments that have formed before they mature into polar Z rings. Prevents FtsZ polymerization.</text>
</comment>
<evidence type="ECO:0000256" key="1">
    <source>
        <dbReference type="ARBA" id="ARBA00006291"/>
    </source>
</evidence>
<evidence type="ECO:0000259" key="7">
    <source>
        <dbReference type="Pfam" id="PF03775"/>
    </source>
</evidence>
<name>A0A0R2HNY4_CARDV</name>
<evidence type="ECO:0000256" key="4">
    <source>
        <dbReference type="ARBA" id="ARBA00023306"/>
    </source>
</evidence>
<dbReference type="Proteomes" id="UP000051658">
    <property type="component" value="Unassembled WGS sequence"/>
</dbReference>
<keyword evidence="10" id="KW-1185">Reference proteome</keyword>
<evidence type="ECO:0000256" key="6">
    <source>
        <dbReference type="HAMAP-Rule" id="MF_00267"/>
    </source>
</evidence>
<dbReference type="HAMAP" id="MF_00267">
    <property type="entry name" value="MinC"/>
    <property type="match status" value="1"/>
</dbReference>
<evidence type="ECO:0000259" key="8">
    <source>
        <dbReference type="Pfam" id="PF22642"/>
    </source>
</evidence>
<evidence type="ECO:0000313" key="10">
    <source>
        <dbReference type="Proteomes" id="UP000051658"/>
    </source>
</evidence>
<protein>
    <recommendedName>
        <fullName evidence="6">Probable septum site-determining protein MinC</fullName>
    </recommendedName>
</protein>